<dbReference type="EMBL" id="HBIK01020078">
    <property type="protein sequence ID" value="CAE0384536.1"/>
    <property type="molecule type" value="Transcribed_RNA"/>
</dbReference>
<accession>A0A7S3KK13</accession>
<gene>
    <name evidence="2" type="ORF">ECRA1380_LOCUS9499</name>
</gene>
<feature type="region of interest" description="Disordered" evidence="1">
    <location>
        <begin position="106"/>
        <end position="134"/>
    </location>
</feature>
<organism evidence="2">
    <name type="scientific">Euplotes crassus</name>
    <dbReference type="NCBI Taxonomy" id="5936"/>
    <lineage>
        <taxon>Eukaryota</taxon>
        <taxon>Sar</taxon>
        <taxon>Alveolata</taxon>
        <taxon>Ciliophora</taxon>
        <taxon>Intramacronucleata</taxon>
        <taxon>Spirotrichea</taxon>
        <taxon>Hypotrichia</taxon>
        <taxon>Euplotida</taxon>
        <taxon>Euplotidae</taxon>
        <taxon>Moneuplotes</taxon>
    </lineage>
</organism>
<feature type="compositionally biased region" description="Low complexity" evidence="1">
    <location>
        <begin position="112"/>
        <end position="126"/>
    </location>
</feature>
<name>A0A7S3KK13_EUPCR</name>
<evidence type="ECO:0000313" key="2">
    <source>
        <dbReference type="EMBL" id="CAE0384536.1"/>
    </source>
</evidence>
<protein>
    <submittedName>
        <fullName evidence="2">Uncharacterized protein</fullName>
    </submittedName>
</protein>
<evidence type="ECO:0000256" key="1">
    <source>
        <dbReference type="SAM" id="MobiDB-lite"/>
    </source>
</evidence>
<reference evidence="2" key="1">
    <citation type="submission" date="2021-01" db="EMBL/GenBank/DDBJ databases">
        <authorList>
            <person name="Corre E."/>
            <person name="Pelletier E."/>
            <person name="Niang G."/>
            <person name="Scheremetjew M."/>
            <person name="Finn R."/>
            <person name="Kale V."/>
            <person name="Holt S."/>
            <person name="Cochrane G."/>
            <person name="Meng A."/>
            <person name="Brown T."/>
            <person name="Cohen L."/>
        </authorList>
    </citation>
    <scope>NUCLEOTIDE SEQUENCE</scope>
    <source>
        <strain evidence="2">CT5</strain>
    </source>
</reference>
<dbReference type="AlphaFoldDB" id="A0A7S3KK13"/>
<proteinExistence type="predicted"/>
<sequence>MLRNRVANGVAHNASYDYPREIVKRQNYHQMRNDRRYDLINHMNSRSEDYRDSAIKTTGKAPSIKKRNFKLPSTSKELDNLPVNDNERRKARILRHAKEIRQAVSLNREKASGSSSGIYKSSGVYSPSVPKWWG</sequence>